<protein>
    <submittedName>
        <fullName evidence="3">3-hydroxybutyrate dehydrogenase</fullName>
        <ecNumber evidence="3">1.1.1.30</ecNumber>
    </submittedName>
</protein>
<dbReference type="EMBL" id="JACGWZ010000001">
    <property type="protein sequence ID" value="MBA8822715.1"/>
    <property type="molecule type" value="Genomic_DNA"/>
</dbReference>
<evidence type="ECO:0000313" key="3">
    <source>
        <dbReference type="EMBL" id="MBA8822715.1"/>
    </source>
</evidence>
<accession>A0A839DTX2</accession>
<dbReference type="GO" id="GO:0003858">
    <property type="term" value="F:3-hydroxybutyrate dehydrogenase activity"/>
    <property type="evidence" value="ECO:0007669"/>
    <property type="project" value="UniProtKB-EC"/>
</dbReference>
<dbReference type="AlphaFoldDB" id="A0A839DTX2"/>
<dbReference type="InterPro" id="IPR036291">
    <property type="entry name" value="NAD(P)-bd_dom_sf"/>
</dbReference>
<dbReference type="Gene3D" id="3.40.50.720">
    <property type="entry name" value="NAD(P)-binding Rossmann-like Domain"/>
    <property type="match status" value="1"/>
</dbReference>
<dbReference type="NCBIfam" id="TIGR01963">
    <property type="entry name" value="PHB_DH"/>
    <property type="match status" value="1"/>
</dbReference>
<dbReference type="Proteomes" id="UP000569329">
    <property type="component" value="Unassembled WGS sequence"/>
</dbReference>
<dbReference type="InterPro" id="IPR020904">
    <property type="entry name" value="Sc_DH/Rdtase_CS"/>
</dbReference>
<evidence type="ECO:0000313" key="4">
    <source>
        <dbReference type="Proteomes" id="UP000569329"/>
    </source>
</evidence>
<dbReference type="PANTHER" id="PTHR42879:SF2">
    <property type="entry name" value="3-OXOACYL-[ACYL-CARRIER-PROTEIN] REDUCTASE FABG"/>
    <property type="match status" value="1"/>
</dbReference>
<keyword evidence="4" id="KW-1185">Reference proteome</keyword>
<comment type="similarity">
    <text evidence="1">Belongs to the short-chain dehydrogenases/reductases (SDR) family.</text>
</comment>
<dbReference type="NCBIfam" id="NF009093">
    <property type="entry name" value="PRK12429.1"/>
    <property type="match status" value="1"/>
</dbReference>
<dbReference type="EC" id="1.1.1.30" evidence="3"/>
<dbReference type="PRINTS" id="PR00080">
    <property type="entry name" value="SDRFAMILY"/>
</dbReference>
<dbReference type="PRINTS" id="PR00081">
    <property type="entry name" value="GDHRDH"/>
</dbReference>
<dbReference type="GO" id="GO:0032787">
    <property type="term" value="P:monocarboxylic acid metabolic process"/>
    <property type="evidence" value="ECO:0007669"/>
    <property type="project" value="UniProtKB-ARBA"/>
</dbReference>
<proteinExistence type="inferred from homology"/>
<evidence type="ECO:0000256" key="2">
    <source>
        <dbReference type="ARBA" id="ARBA00023002"/>
    </source>
</evidence>
<dbReference type="InterPro" id="IPR011294">
    <property type="entry name" value="3-OHbutyrate_DH"/>
</dbReference>
<dbReference type="PROSITE" id="PS00061">
    <property type="entry name" value="ADH_SHORT"/>
    <property type="match status" value="1"/>
</dbReference>
<keyword evidence="2 3" id="KW-0560">Oxidoreductase</keyword>
<evidence type="ECO:0000256" key="1">
    <source>
        <dbReference type="ARBA" id="ARBA00006484"/>
    </source>
</evidence>
<dbReference type="PANTHER" id="PTHR42879">
    <property type="entry name" value="3-OXOACYL-(ACYL-CARRIER-PROTEIN) REDUCTASE"/>
    <property type="match status" value="1"/>
</dbReference>
<dbReference type="InterPro" id="IPR050259">
    <property type="entry name" value="SDR"/>
</dbReference>
<reference evidence="3 4" key="1">
    <citation type="submission" date="2020-07" db="EMBL/GenBank/DDBJ databases">
        <title>Sequencing the genomes of 1000 actinobacteria strains.</title>
        <authorList>
            <person name="Klenk H.-P."/>
        </authorList>
    </citation>
    <scope>NUCLEOTIDE SEQUENCE [LARGE SCALE GENOMIC DNA]</scope>
    <source>
        <strain evidence="3 4">DSM 45975</strain>
    </source>
</reference>
<dbReference type="InterPro" id="IPR002347">
    <property type="entry name" value="SDR_fam"/>
</dbReference>
<gene>
    <name evidence="3" type="ORF">FHX42_000044</name>
</gene>
<comment type="caution">
    <text evidence="3">The sequence shown here is derived from an EMBL/GenBank/DDBJ whole genome shotgun (WGS) entry which is preliminary data.</text>
</comment>
<sequence length="238" mass="24683">MTGAGSGIGAAVARGLAAAGATVLAVDRDAESVEAVATEIGSSSAVVDLSDPDAAAQVGEDTDIVVNNAGMQHVAPVHQFPPETFARILTVMVQSPFRIIRAALPGMYTRGWGRIINISSAHGLRASPFKSAYVTAKHGLEGLSKTVALEAATHGVTSNCVCPGYVRTPLVEQQVAEQAVQHRVPREQVIEDVLLARTPVKRLVEPDEVAALAVWLCGPGTSSITGSSFPMDGGWGAH</sequence>
<dbReference type="FunFam" id="3.40.50.720:FF:000084">
    <property type="entry name" value="Short-chain dehydrogenase reductase"/>
    <property type="match status" value="1"/>
</dbReference>
<name>A0A839DTX2_9PSEU</name>
<organism evidence="3 4">
    <name type="scientific">Halosaccharopolyspora lacisalsi</name>
    <dbReference type="NCBI Taxonomy" id="1000566"/>
    <lineage>
        <taxon>Bacteria</taxon>
        <taxon>Bacillati</taxon>
        <taxon>Actinomycetota</taxon>
        <taxon>Actinomycetes</taxon>
        <taxon>Pseudonocardiales</taxon>
        <taxon>Pseudonocardiaceae</taxon>
        <taxon>Halosaccharopolyspora</taxon>
    </lineage>
</organism>
<dbReference type="Pfam" id="PF13561">
    <property type="entry name" value="adh_short_C2"/>
    <property type="match status" value="1"/>
</dbReference>
<dbReference type="SUPFAM" id="SSF51735">
    <property type="entry name" value="NAD(P)-binding Rossmann-fold domains"/>
    <property type="match status" value="1"/>
</dbReference>